<feature type="non-terminal residue" evidence="1">
    <location>
        <position position="1"/>
    </location>
</feature>
<comment type="caution">
    <text evidence="1">The sequence shown here is derived from an EMBL/GenBank/DDBJ whole genome shotgun (WGS) entry which is preliminary data.</text>
</comment>
<accession>A0ABD2PAQ9</accession>
<feature type="non-terminal residue" evidence="1">
    <location>
        <position position="53"/>
    </location>
</feature>
<evidence type="ECO:0000313" key="1">
    <source>
        <dbReference type="EMBL" id="KAL3287955.1"/>
    </source>
</evidence>
<dbReference type="Proteomes" id="UP001516400">
    <property type="component" value="Unassembled WGS sequence"/>
</dbReference>
<protein>
    <submittedName>
        <fullName evidence="1">Uncharacterized protein</fullName>
    </submittedName>
</protein>
<dbReference type="AlphaFoldDB" id="A0ABD2PAQ9"/>
<gene>
    <name evidence="1" type="ORF">HHI36_002411</name>
</gene>
<evidence type="ECO:0000313" key="2">
    <source>
        <dbReference type="Proteomes" id="UP001516400"/>
    </source>
</evidence>
<sequence>GFINNILPESGYQLRNIPKSKYQSKKNPKYCGQYPDYHLLLSGSRIDFTKWYL</sequence>
<dbReference type="EMBL" id="JABFTP020000185">
    <property type="protein sequence ID" value="KAL3287955.1"/>
    <property type="molecule type" value="Genomic_DNA"/>
</dbReference>
<name>A0ABD2PAQ9_9CUCU</name>
<proteinExistence type="predicted"/>
<reference evidence="1 2" key="1">
    <citation type="journal article" date="2021" name="BMC Biol.">
        <title>Horizontally acquired antibacterial genes associated with adaptive radiation of ladybird beetles.</title>
        <authorList>
            <person name="Li H.S."/>
            <person name="Tang X.F."/>
            <person name="Huang Y.H."/>
            <person name="Xu Z.Y."/>
            <person name="Chen M.L."/>
            <person name="Du X.Y."/>
            <person name="Qiu B.Y."/>
            <person name="Chen P.T."/>
            <person name="Zhang W."/>
            <person name="Slipinski A."/>
            <person name="Escalona H.E."/>
            <person name="Waterhouse R.M."/>
            <person name="Zwick A."/>
            <person name="Pang H."/>
        </authorList>
    </citation>
    <scope>NUCLEOTIDE SEQUENCE [LARGE SCALE GENOMIC DNA]</scope>
    <source>
        <strain evidence="1">SYSU2018</strain>
    </source>
</reference>
<keyword evidence="2" id="KW-1185">Reference proteome</keyword>
<organism evidence="1 2">
    <name type="scientific">Cryptolaemus montrouzieri</name>
    <dbReference type="NCBI Taxonomy" id="559131"/>
    <lineage>
        <taxon>Eukaryota</taxon>
        <taxon>Metazoa</taxon>
        <taxon>Ecdysozoa</taxon>
        <taxon>Arthropoda</taxon>
        <taxon>Hexapoda</taxon>
        <taxon>Insecta</taxon>
        <taxon>Pterygota</taxon>
        <taxon>Neoptera</taxon>
        <taxon>Endopterygota</taxon>
        <taxon>Coleoptera</taxon>
        <taxon>Polyphaga</taxon>
        <taxon>Cucujiformia</taxon>
        <taxon>Coccinelloidea</taxon>
        <taxon>Coccinellidae</taxon>
        <taxon>Scymninae</taxon>
        <taxon>Scymnini</taxon>
        <taxon>Cryptolaemus</taxon>
    </lineage>
</organism>